<keyword evidence="2" id="KW-0539">Nucleus</keyword>
<dbReference type="GO" id="GO:0004842">
    <property type="term" value="F:ubiquitin-protein transferase activity"/>
    <property type="evidence" value="ECO:0007669"/>
    <property type="project" value="InterPro"/>
</dbReference>
<evidence type="ECO:0000256" key="3">
    <source>
        <dbReference type="SAM" id="MobiDB-lite"/>
    </source>
</evidence>
<dbReference type="Pfam" id="PF13934">
    <property type="entry name" value="ELYS"/>
    <property type="match status" value="1"/>
</dbReference>
<comment type="subcellular location">
    <subcellularLocation>
        <location evidence="1">Nucleus</location>
    </subcellularLocation>
</comment>
<feature type="region of interest" description="Disordered" evidence="3">
    <location>
        <begin position="802"/>
        <end position="835"/>
    </location>
</feature>
<name>A0AA87ZDQ9_FICCA</name>
<organism evidence="5 6">
    <name type="scientific">Ficus carica</name>
    <name type="common">Common fig</name>
    <dbReference type="NCBI Taxonomy" id="3494"/>
    <lineage>
        <taxon>Eukaryota</taxon>
        <taxon>Viridiplantae</taxon>
        <taxon>Streptophyta</taxon>
        <taxon>Embryophyta</taxon>
        <taxon>Tracheophyta</taxon>
        <taxon>Spermatophyta</taxon>
        <taxon>Magnoliopsida</taxon>
        <taxon>eudicotyledons</taxon>
        <taxon>Gunneridae</taxon>
        <taxon>Pentapetalae</taxon>
        <taxon>rosids</taxon>
        <taxon>fabids</taxon>
        <taxon>Rosales</taxon>
        <taxon>Moraceae</taxon>
        <taxon>Ficeae</taxon>
        <taxon>Ficus</taxon>
    </lineage>
</organism>
<dbReference type="Gene3D" id="3.30.40.10">
    <property type="entry name" value="Zinc/RING finger domain, C3HC4 (zinc finger)"/>
    <property type="match status" value="1"/>
</dbReference>
<evidence type="ECO:0000313" key="6">
    <source>
        <dbReference type="Proteomes" id="UP001187192"/>
    </source>
</evidence>
<dbReference type="AlphaFoldDB" id="A0AA87ZDQ9"/>
<dbReference type="InterPro" id="IPR013083">
    <property type="entry name" value="Znf_RING/FYVE/PHD"/>
</dbReference>
<dbReference type="GO" id="GO:0005634">
    <property type="term" value="C:nucleus"/>
    <property type="evidence" value="ECO:0007669"/>
    <property type="project" value="UniProtKB-SubCell"/>
</dbReference>
<feature type="region of interest" description="Disordered" evidence="3">
    <location>
        <begin position="705"/>
        <end position="752"/>
    </location>
</feature>
<keyword evidence="6" id="KW-1185">Reference proteome</keyword>
<comment type="caution">
    <text evidence="5">The sequence shown here is derived from an EMBL/GenBank/DDBJ whole genome shotgun (WGS) entry which is preliminary data.</text>
</comment>
<dbReference type="GO" id="GO:0016567">
    <property type="term" value="P:protein ubiquitination"/>
    <property type="evidence" value="ECO:0007669"/>
    <property type="project" value="InterPro"/>
</dbReference>
<feature type="region of interest" description="Disordered" evidence="3">
    <location>
        <begin position="864"/>
        <end position="956"/>
    </location>
</feature>
<reference evidence="5" key="1">
    <citation type="submission" date="2023-07" db="EMBL/GenBank/DDBJ databases">
        <title>draft genome sequence of fig (Ficus carica).</title>
        <authorList>
            <person name="Takahashi T."/>
            <person name="Nishimura K."/>
        </authorList>
    </citation>
    <scope>NUCLEOTIDE SEQUENCE</scope>
</reference>
<dbReference type="EMBL" id="BTGU01000003">
    <property type="protein sequence ID" value="GMN31114.1"/>
    <property type="molecule type" value="Genomic_DNA"/>
</dbReference>
<feature type="compositionally biased region" description="Polar residues" evidence="3">
    <location>
        <begin position="814"/>
        <end position="827"/>
    </location>
</feature>
<dbReference type="PANTHER" id="PTHR47358:SF2">
    <property type="entry name" value="E3 UBIQUITIN-PROTEIN LIGASE HOS1"/>
    <property type="match status" value="1"/>
</dbReference>
<protein>
    <recommendedName>
        <fullName evidence="4">ELYS-like domain-containing protein</fullName>
    </recommendedName>
</protein>
<dbReference type="PANTHER" id="PTHR47358">
    <property type="entry name" value="E3 UBIQUITIN-PROTEIN LIGASE HOS1"/>
    <property type="match status" value="1"/>
</dbReference>
<dbReference type="Proteomes" id="UP001187192">
    <property type="component" value="Unassembled WGS sequence"/>
</dbReference>
<gene>
    <name evidence="5" type="ORF">TIFTF001_003106</name>
</gene>
<sequence>MDKKFNGPTGASSSSVDGGAATAFGSHFRLPNYSRRAVQEALEHLASIDLIELCNEAKVERCRATRDLRSCGRPVECALNSCGHASLCGECSKRCDLCPICRIPISKEKNGVSLRPRLFYECIDAGLISKKHDDRFQEKEEGEEQIASDVKHLYCLFDVALENNLVSLICHYVTDVCMDESAVSSDPVIAFLLDEVVVKDWCKRTYGNTITELQGIYNLDIAERKSRLSTLLKYSFQLAGISNVLEVLESSFKGSLSAQLHDLHFLQESILKTKQHMEIMIWCIRHQFLENLPSRYSNLTSWRSSVRERKSAAIRRAWPDAISNSEESVRQEGSLFIEDALTNLEIEHGYTQEMGEELKVAYLHKDGISSVFRSKIEGVVGCYPFESLQAAIDILFLRGSSDMVVAKQAIFLYYLYDRHWSTPDEEWRHFLEDFAASFGITRHLLLESLIFFLLDDLTDEAMQEACHLLSEISGPSTHPKIAQVLLERGNADAALLVLRWSGRDGTSQLVSLGEAVTAVRVRVECGLFTEAFLHQRMLCTKVREKKYGASAEAPNGEHRSWKDWVEILVTEICYLCIRRNMVDRMIELPWNSDEEKHLHRCLLDYAIGDPSSTVGSLLVVFYIQRYRYSQAYQVDLILKSVEQEFLSKNSVSEEVLSRMRSTSGWRSGFVEKCMSLLPEVKRQEVIAGKLNELTDTTCDEVEMPEKSDFPEVPNSNPTSLLIPSTNDSSVAPWTDHTTTLKPSSLETPLRKGGSFDNNHSEFGIYGSSLRGRLFNNAETGIAPQVSKNKSFTFVNKSIRHSSPANITPLKDMNRTPSRGLLNSNLQDNDSDKLSPEMDKSMLIDRLRNGSPYFSSFTANPITTPSSNRGLFRYSSQDLQPSVTSKRVHPERDDTPWKTASSDDLMDISWSDGHNGVEDMKGNGGPRWRSDEISDDEDEQSPERTLGVTHRTTRTRDVRRSRDGNIFCKDVVHETSIRTRRGWRTIIGDQDGDGDEVFFQN</sequence>
<feature type="compositionally biased region" description="Polar residues" evidence="3">
    <location>
        <begin position="864"/>
        <end position="884"/>
    </location>
</feature>
<evidence type="ECO:0000256" key="1">
    <source>
        <dbReference type="ARBA" id="ARBA00004123"/>
    </source>
</evidence>
<accession>A0AA87ZDQ9</accession>
<dbReference type="InterPro" id="IPR044718">
    <property type="entry name" value="HOS1"/>
</dbReference>
<proteinExistence type="predicted"/>
<dbReference type="InterPro" id="IPR025151">
    <property type="entry name" value="ELYS_dom"/>
</dbReference>
<feature type="domain" description="ELYS-like" evidence="4">
    <location>
        <begin position="335"/>
        <end position="604"/>
    </location>
</feature>
<evidence type="ECO:0000256" key="2">
    <source>
        <dbReference type="ARBA" id="ARBA00023242"/>
    </source>
</evidence>
<feature type="compositionally biased region" description="Polar residues" evidence="3">
    <location>
        <begin position="713"/>
        <end position="746"/>
    </location>
</feature>
<evidence type="ECO:0000313" key="5">
    <source>
        <dbReference type="EMBL" id="GMN31114.1"/>
    </source>
</evidence>
<evidence type="ECO:0000259" key="4">
    <source>
        <dbReference type="Pfam" id="PF13934"/>
    </source>
</evidence>